<keyword evidence="2" id="KW-1003">Cell membrane</keyword>
<dbReference type="GO" id="GO:0051539">
    <property type="term" value="F:4 iron, 4 sulfur cluster binding"/>
    <property type="evidence" value="ECO:0007669"/>
    <property type="project" value="UniProtKB-KW"/>
</dbReference>
<evidence type="ECO:0000256" key="3">
    <source>
        <dbReference type="ARBA" id="ARBA00022485"/>
    </source>
</evidence>
<dbReference type="PANTHER" id="PTHR42827:SF1">
    <property type="entry name" value="IRON-SULFUR CLUSTER-BINDING PROTEIN"/>
    <property type="match status" value="1"/>
</dbReference>
<keyword evidence="3" id="KW-0004">4Fe-4S</keyword>
<organism evidence="13 14">
    <name type="scientific">Dehalogenimonas etheniformans</name>
    <dbReference type="NCBI Taxonomy" id="1536648"/>
    <lineage>
        <taxon>Bacteria</taxon>
        <taxon>Bacillati</taxon>
        <taxon>Chloroflexota</taxon>
        <taxon>Dehalococcoidia</taxon>
        <taxon>Dehalococcoidales</taxon>
        <taxon>Dehalococcoidaceae</taxon>
        <taxon>Dehalogenimonas</taxon>
    </lineage>
</organism>
<dbReference type="PROSITE" id="PS51379">
    <property type="entry name" value="4FE4S_FER_2"/>
    <property type="match status" value="1"/>
</dbReference>
<evidence type="ECO:0000256" key="11">
    <source>
        <dbReference type="SAM" id="SignalP"/>
    </source>
</evidence>
<keyword evidence="7" id="KW-0408">Iron</keyword>
<evidence type="ECO:0000256" key="8">
    <source>
        <dbReference type="ARBA" id="ARBA00023014"/>
    </source>
</evidence>
<evidence type="ECO:0000256" key="6">
    <source>
        <dbReference type="ARBA" id="ARBA00022737"/>
    </source>
</evidence>
<evidence type="ECO:0000256" key="9">
    <source>
        <dbReference type="ARBA" id="ARBA00023136"/>
    </source>
</evidence>
<dbReference type="GO" id="GO:0046872">
    <property type="term" value="F:metal ion binding"/>
    <property type="evidence" value="ECO:0007669"/>
    <property type="project" value="UniProtKB-KW"/>
</dbReference>
<dbReference type="Proteomes" id="UP000235653">
    <property type="component" value="Unassembled WGS sequence"/>
</dbReference>
<evidence type="ECO:0000256" key="7">
    <source>
        <dbReference type="ARBA" id="ARBA00023004"/>
    </source>
</evidence>
<dbReference type="EMBL" id="JQAN02000009">
    <property type="protein sequence ID" value="PPD58288.1"/>
    <property type="molecule type" value="Genomic_DNA"/>
</dbReference>
<keyword evidence="9" id="KW-0472">Membrane</keyword>
<evidence type="ECO:0000256" key="4">
    <source>
        <dbReference type="ARBA" id="ARBA00022723"/>
    </source>
</evidence>
<protein>
    <submittedName>
        <fullName evidence="13">Reductive dehalogenase</fullName>
    </submittedName>
</protein>
<evidence type="ECO:0000313" key="13">
    <source>
        <dbReference type="EMBL" id="PPD58288.1"/>
    </source>
</evidence>
<dbReference type="NCBIfam" id="TIGR01409">
    <property type="entry name" value="TAT_signal_seq"/>
    <property type="match status" value="1"/>
</dbReference>
<dbReference type="RefSeq" id="WP_102331292.1">
    <property type="nucleotide sequence ID" value="NZ_CP058566.2"/>
</dbReference>
<gene>
    <name evidence="13" type="ORF">JP09_005720</name>
</gene>
<feature type="domain" description="4Fe-4S ferredoxin-type" evidence="12">
    <location>
        <begin position="352"/>
        <end position="384"/>
    </location>
</feature>
<name>A0A2P5P7K8_9CHLR</name>
<dbReference type="AlphaFoldDB" id="A0A2P5P7K8"/>
<dbReference type="PROSITE" id="PS00198">
    <property type="entry name" value="4FE4S_FER_1"/>
    <property type="match status" value="1"/>
</dbReference>
<evidence type="ECO:0000256" key="2">
    <source>
        <dbReference type="ARBA" id="ARBA00022475"/>
    </source>
</evidence>
<dbReference type="InterPro" id="IPR017900">
    <property type="entry name" value="4Fe4S_Fe_S_CS"/>
</dbReference>
<reference evidence="13 14" key="1">
    <citation type="journal article" date="2017" name="ISME J.">
        <title>Grape pomace compost harbors organohalide-respiring Dehalogenimonas species with novel reductive dehalogenase genes.</title>
        <authorList>
            <person name="Yang Y."/>
            <person name="Higgins S.A."/>
            <person name="Yan J."/>
            <person name="Simsir B."/>
            <person name="Chourey K."/>
            <person name="Iyer R."/>
            <person name="Hettich R.L."/>
            <person name="Baldwin B."/>
            <person name="Ogles D.M."/>
            <person name="Loffler F.E."/>
        </authorList>
    </citation>
    <scope>NUCLEOTIDE SEQUENCE [LARGE SCALE GENOMIC DNA]</scope>
    <source>
        <strain evidence="13 14">GP</strain>
    </source>
</reference>
<dbReference type="PANTHER" id="PTHR42827">
    <property type="entry name" value="IRON-SULFUR CLUSTER-BINDING PROTEIN-RELATED"/>
    <property type="match status" value="1"/>
</dbReference>
<feature type="chain" id="PRO_5015168584" evidence="11">
    <location>
        <begin position="25"/>
        <end position="495"/>
    </location>
</feature>
<accession>A0A2P5P7K8</accession>
<comment type="subcellular location">
    <subcellularLocation>
        <location evidence="1">Cell membrane</location>
    </subcellularLocation>
</comment>
<dbReference type="NCBIfam" id="TIGR02486">
    <property type="entry name" value="RDH"/>
    <property type="match status" value="1"/>
</dbReference>
<keyword evidence="5 11" id="KW-0732">Signal</keyword>
<comment type="cofactor">
    <cofactor evidence="10">
        <name>corrinoid</name>
        <dbReference type="ChEBI" id="CHEBI:33913"/>
    </cofactor>
</comment>
<dbReference type="Pfam" id="PF13486">
    <property type="entry name" value="Dehalogenase"/>
    <property type="match status" value="1"/>
</dbReference>
<comment type="caution">
    <text evidence="13">The sequence shown here is derived from an EMBL/GenBank/DDBJ whole genome shotgun (WGS) entry which is preliminary data.</text>
</comment>
<keyword evidence="8" id="KW-0411">Iron-sulfur</keyword>
<dbReference type="InterPro" id="IPR006311">
    <property type="entry name" value="TAT_signal"/>
</dbReference>
<dbReference type="InterPro" id="IPR017896">
    <property type="entry name" value="4Fe4S_Fe-S-bd"/>
</dbReference>
<dbReference type="InterPro" id="IPR028894">
    <property type="entry name" value="RDH_dom"/>
</dbReference>
<dbReference type="InterPro" id="IPR019546">
    <property type="entry name" value="TAT_signal_bac_arc"/>
</dbReference>
<evidence type="ECO:0000256" key="10">
    <source>
        <dbReference type="ARBA" id="ARBA00029374"/>
    </source>
</evidence>
<dbReference type="PROSITE" id="PS51318">
    <property type="entry name" value="TAT"/>
    <property type="match status" value="1"/>
</dbReference>
<dbReference type="InterPro" id="IPR012832">
    <property type="entry name" value="RDH"/>
</dbReference>
<keyword evidence="6" id="KW-0677">Repeat</keyword>
<evidence type="ECO:0000256" key="1">
    <source>
        <dbReference type="ARBA" id="ARBA00004236"/>
    </source>
</evidence>
<keyword evidence="4" id="KW-0479">Metal-binding</keyword>
<evidence type="ECO:0000313" key="14">
    <source>
        <dbReference type="Proteomes" id="UP000235653"/>
    </source>
</evidence>
<dbReference type="OrthoDB" id="9784571at2"/>
<evidence type="ECO:0000256" key="5">
    <source>
        <dbReference type="ARBA" id="ARBA00022729"/>
    </source>
</evidence>
<proteinExistence type="predicted"/>
<dbReference type="GO" id="GO:0005886">
    <property type="term" value="C:plasma membrane"/>
    <property type="evidence" value="ECO:0007669"/>
    <property type="project" value="UniProtKB-SubCell"/>
</dbReference>
<sequence length="495" mass="54539">MVSRRDFMKGLGLLGAGLGAAASAAPAFHDLDEVLSAPSANLKRPWYVKERDFYNPTLEIDWDMQKRYDARLTGQTGYVQAQYYGKARTVAATSVGNEAVKQHIAANDLGYGLKTLAIGQSLTKPDVVRTWTGPVQAQTNLFMPSKAKTPAERGVPKWTGTPEEANKMLNVAMRMFGGALFAYGDLDDRMRNKVVHLYQRGDANNNKFIDSWPPPAADSPPFVYEDVPEGYDSGGTNRKLVIPSKPMYWICFSLPGARHQYQNAPSMNSQGRWSHDALRCIFYPSLYNFLRSLGYQMLGFVMSDGVDPLPHGATTILGGIGERSRQDVLSFSPEYGLAHSMWSVLTDLPVAPTKPIDAGMWRFCKTCTKCADVCPVSAISKEKETSWELPLIEGKPNLLHNPGTKSLWTNGASCRIYINEAGHGCKQCIGNCTFTVGTGAMAHEVVKGTIANISVFNSFFFSLANSFDYGIRNPEDFWDMDLPVLGYDMKVGSPV</sequence>
<dbReference type="SUPFAM" id="SSF54862">
    <property type="entry name" value="4Fe-4S ferredoxins"/>
    <property type="match status" value="1"/>
</dbReference>
<keyword evidence="14" id="KW-1185">Reference proteome</keyword>
<evidence type="ECO:0000259" key="12">
    <source>
        <dbReference type="PROSITE" id="PS51379"/>
    </source>
</evidence>
<feature type="signal peptide" evidence="11">
    <location>
        <begin position="1"/>
        <end position="24"/>
    </location>
</feature>